<dbReference type="EMBL" id="GBXM01015733">
    <property type="protein sequence ID" value="JAH92844.1"/>
    <property type="molecule type" value="Transcribed_RNA"/>
</dbReference>
<protein>
    <submittedName>
        <fullName evidence="1">Uncharacterized protein</fullName>
    </submittedName>
</protein>
<organism evidence="1">
    <name type="scientific">Anguilla anguilla</name>
    <name type="common">European freshwater eel</name>
    <name type="synonym">Muraena anguilla</name>
    <dbReference type="NCBI Taxonomy" id="7936"/>
    <lineage>
        <taxon>Eukaryota</taxon>
        <taxon>Metazoa</taxon>
        <taxon>Chordata</taxon>
        <taxon>Craniata</taxon>
        <taxon>Vertebrata</taxon>
        <taxon>Euteleostomi</taxon>
        <taxon>Actinopterygii</taxon>
        <taxon>Neopterygii</taxon>
        <taxon>Teleostei</taxon>
        <taxon>Anguilliformes</taxon>
        <taxon>Anguillidae</taxon>
        <taxon>Anguilla</taxon>
    </lineage>
</organism>
<name>A0A0E9WR08_ANGAN</name>
<proteinExistence type="predicted"/>
<accession>A0A0E9WR08</accession>
<reference evidence="1" key="1">
    <citation type="submission" date="2014-11" db="EMBL/GenBank/DDBJ databases">
        <authorList>
            <person name="Amaro Gonzalez C."/>
        </authorList>
    </citation>
    <scope>NUCLEOTIDE SEQUENCE</scope>
</reference>
<reference evidence="1" key="2">
    <citation type="journal article" date="2015" name="Fish Shellfish Immunol.">
        <title>Early steps in the European eel (Anguilla anguilla)-Vibrio vulnificus interaction in the gills: Role of the RtxA13 toxin.</title>
        <authorList>
            <person name="Callol A."/>
            <person name="Pajuelo D."/>
            <person name="Ebbesson L."/>
            <person name="Teles M."/>
            <person name="MacKenzie S."/>
            <person name="Amaro C."/>
        </authorList>
    </citation>
    <scope>NUCLEOTIDE SEQUENCE</scope>
</reference>
<dbReference type="AlphaFoldDB" id="A0A0E9WR08"/>
<evidence type="ECO:0000313" key="1">
    <source>
        <dbReference type="EMBL" id="JAH92844.1"/>
    </source>
</evidence>
<sequence length="76" mass="9037">MFAGWRTTIKVMNPFTPVRLESVFWLQLHDYVQYRVPRTTPISPRPSNNKAFYLVVIRNSLLRSKQTLLQTEKTRV</sequence>